<feature type="non-terminal residue" evidence="3">
    <location>
        <position position="169"/>
    </location>
</feature>
<protein>
    <submittedName>
        <fullName evidence="3">Peptidase, M23 family</fullName>
    </submittedName>
</protein>
<dbReference type="PANTHER" id="PTHR21666">
    <property type="entry name" value="PEPTIDASE-RELATED"/>
    <property type="match status" value="1"/>
</dbReference>
<evidence type="ECO:0000259" key="2">
    <source>
        <dbReference type="Pfam" id="PF01551"/>
    </source>
</evidence>
<dbReference type="HOGENOM" id="CLU_029425_16_4_10"/>
<keyword evidence="4" id="KW-1185">Reference proteome</keyword>
<dbReference type="InterPro" id="IPR016047">
    <property type="entry name" value="M23ase_b-sheet_dom"/>
</dbReference>
<proteinExistence type="predicted"/>
<dbReference type="GO" id="GO:0004222">
    <property type="term" value="F:metalloendopeptidase activity"/>
    <property type="evidence" value="ECO:0007669"/>
    <property type="project" value="TreeGrafter"/>
</dbReference>
<dbReference type="EMBL" id="ACBW01000108">
    <property type="protein sequence ID" value="EEF75988.1"/>
    <property type="molecule type" value="Genomic_DNA"/>
</dbReference>
<dbReference type="Pfam" id="PF01551">
    <property type="entry name" value="Peptidase_M23"/>
    <property type="match status" value="1"/>
</dbReference>
<dbReference type="InterPro" id="IPR011055">
    <property type="entry name" value="Dup_hybrid_motif"/>
</dbReference>
<dbReference type="eggNOG" id="COG0739">
    <property type="taxonomic scope" value="Bacteria"/>
</dbReference>
<reference evidence="3 4" key="1">
    <citation type="submission" date="2008-12" db="EMBL/GenBank/DDBJ databases">
        <authorList>
            <person name="Fulton L."/>
            <person name="Clifton S."/>
            <person name="Fulton B."/>
            <person name="Xu J."/>
            <person name="Minx P."/>
            <person name="Pepin K.H."/>
            <person name="Johnson M."/>
            <person name="Bhonagiri V."/>
            <person name="Nash W.E."/>
            <person name="Mardis E.R."/>
            <person name="Wilson R.K."/>
        </authorList>
    </citation>
    <scope>NUCLEOTIDE SEQUENCE [LARGE SCALE GENOMIC DNA]</scope>
    <source>
        <strain evidence="3 4">DSM 18228</strain>
    </source>
</reference>
<comment type="caution">
    <text evidence="3">The sequence shown here is derived from an EMBL/GenBank/DDBJ whole genome shotgun (WGS) entry which is preliminary data.</text>
</comment>
<dbReference type="Gene3D" id="2.70.70.10">
    <property type="entry name" value="Glucose Permease (Domain IIA)"/>
    <property type="match status" value="1"/>
</dbReference>
<dbReference type="CDD" id="cd12797">
    <property type="entry name" value="M23_peptidase"/>
    <property type="match status" value="1"/>
</dbReference>
<evidence type="ECO:0000256" key="1">
    <source>
        <dbReference type="SAM" id="SignalP"/>
    </source>
</evidence>
<organism evidence="3 4">
    <name type="scientific">Phocaeicola coprophilus DSM 18228 = JCM 13818</name>
    <dbReference type="NCBI Taxonomy" id="547042"/>
    <lineage>
        <taxon>Bacteria</taxon>
        <taxon>Pseudomonadati</taxon>
        <taxon>Bacteroidota</taxon>
        <taxon>Bacteroidia</taxon>
        <taxon>Bacteroidales</taxon>
        <taxon>Bacteroidaceae</taxon>
        <taxon>Phocaeicola</taxon>
    </lineage>
</organism>
<sequence>MKKNIWFVLTGFSILSWPVFAQPCPLVPTDVCAEAKVTVSVEGGEKEYATCNAGLAGNMEESRIIWIQRYLSVSLPLRKLKVTSPYGFRRDPFTGKKIFHGGLDLHARGEKVMAMMAGIVVKVGQDNASGKYVVLRHGNYQVSYCHLSRILVETGRKVCPAEPVGITGS</sequence>
<feature type="chain" id="PRO_5004496656" evidence="1">
    <location>
        <begin position="22"/>
        <end position="169"/>
    </location>
</feature>
<dbReference type="Proteomes" id="UP000014073">
    <property type="component" value="Unassembled WGS sequence"/>
</dbReference>
<feature type="domain" description="M23ase beta-sheet core" evidence="2">
    <location>
        <begin position="99"/>
        <end position="169"/>
    </location>
</feature>
<evidence type="ECO:0000313" key="3">
    <source>
        <dbReference type="EMBL" id="EEF75988.1"/>
    </source>
</evidence>
<accession>S0F6M8</accession>
<keyword evidence="1" id="KW-0732">Signal</keyword>
<dbReference type="InterPro" id="IPR050570">
    <property type="entry name" value="Cell_wall_metabolism_enzyme"/>
</dbReference>
<name>S0F6M8_9BACT</name>
<dbReference type="SUPFAM" id="SSF51261">
    <property type="entry name" value="Duplicated hybrid motif"/>
    <property type="match status" value="1"/>
</dbReference>
<dbReference type="PANTHER" id="PTHR21666:SF270">
    <property type="entry name" value="MUREIN HYDROLASE ACTIVATOR ENVC"/>
    <property type="match status" value="1"/>
</dbReference>
<evidence type="ECO:0000313" key="4">
    <source>
        <dbReference type="Proteomes" id="UP000014073"/>
    </source>
</evidence>
<dbReference type="AlphaFoldDB" id="S0F6M8"/>
<gene>
    <name evidence="3" type="ORF">BACCOPRO_01482</name>
</gene>
<dbReference type="STRING" id="547042.BACCOPRO_01482"/>
<feature type="signal peptide" evidence="1">
    <location>
        <begin position="1"/>
        <end position="21"/>
    </location>
</feature>